<sequence length="170" mass="18754">MGGTHVLKYNGGTFSVEIGPRREISTFRRPLSCMNGQQPWALTLMPLPEGADYDELLALSWQTDKFLQAGGSADAMTLEIRRPGGQEVGVESIWGVVGHQHDTKMRRDVAINVPSRPQMITEAEVFAADEAAHLFYAYYTTGNIPREYAVRPIGGWTANGEWVDLGQATN</sequence>
<organism evidence="1 2">
    <name type="scientific">Mycolicibacterium doricum</name>
    <dbReference type="NCBI Taxonomy" id="126673"/>
    <lineage>
        <taxon>Bacteria</taxon>
        <taxon>Bacillati</taxon>
        <taxon>Actinomycetota</taxon>
        <taxon>Actinomycetes</taxon>
        <taxon>Mycobacteriales</taxon>
        <taxon>Mycobacteriaceae</taxon>
        <taxon>Mycolicibacterium</taxon>
    </lineage>
</organism>
<protein>
    <submittedName>
        <fullName evidence="1">Uncharacterized protein</fullName>
    </submittedName>
</protein>
<dbReference type="KEGG" id="mdr:MDOR_10300"/>
<reference evidence="1 2" key="1">
    <citation type="journal article" date="2019" name="Emerg. Microbes Infect.">
        <title>Comprehensive subspecies identification of 175 nontuberculous mycobacteria species based on 7547 genomic profiles.</title>
        <authorList>
            <person name="Matsumoto Y."/>
            <person name="Kinjo T."/>
            <person name="Motooka D."/>
            <person name="Nabeya D."/>
            <person name="Jung N."/>
            <person name="Uechi K."/>
            <person name="Horii T."/>
            <person name="Iida T."/>
            <person name="Fujita J."/>
            <person name="Nakamura S."/>
        </authorList>
    </citation>
    <scope>NUCLEOTIDE SEQUENCE [LARGE SCALE GENOMIC DNA]</scope>
    <source>
        <strain evidence="1 2">JCM 12405</strain>
    </source>
</reference>
<name>A0A7I7VR20_9MYCO</name>
<proteinExistence type="predicted"/>
<dbReference type="EMBL" id="AP022605">
    <property type="protein sequence ID" value="BBZ06861.1"/>
    <property type="molecule type" value="Genomic_DNA"/>
</dbReference>
<gene>
    <name evidence="1" type="ORF">MDOR_10300</name>
</gene>
<evidence type="ECO:0000313" key="1">
    <source>
        <dbReference type="EMBL" id="BBZ06861.1"/>
    </source>
</evidence>
<dbReference type="Proteomes" id="UP000467201">
    <property type="component" value="Chromosome"/>
</dbReference>
<accession>A0A7I7VR20</accession>
<evidence type="ECO:0000313" key="2">
    <source>
        <dbReference type="Proteomes" id="UP000467201"/>
    </source>
</evidence>
<dbReference type="AlphaFoldDB" id="A0A7I7VR20"/>